<dbReference type="GO" id="GO:0046872">
    <property type="term" value="F:metal ion binding"/>
    <property type="evidence" value="ECO:0007669"/>
    <property type="project" value="UniProtKB-KW"/>
</dbReference>
<evidence type="ECO:0000256" key="1">
    <source>
        <dbReference type="ARBA" id="ARBA00000365"/>
    </source>
</evidence>
<feature type="domain" description="Glycoside hydrolase family 38 central" evidence="11">
    <location>
        <begin position="392"/>
        <end position="465"/>
    </location>
</feature>
<dbReference type="InterPro" id="IPR050843">
    <property type="entry name" value="Glycosyl_Hydrlase_38"/>
</dbReference>
<keyword evidence="5 10" id="KW-0378">Hydrolase</keyword>
<dbReference type="FunFam" id="2.60.40.1180:FF:000018">
    <property type="entry name" value="Alpha-mannosidase"/>
    <property type="match status" value="1"/>
</dbReference>
<keyword evidence="9 10" id="KW-0326">Glycosidase</keyword>
<dbReference type="SUPFAM" id="SSF88688">
    <property type="entry name" value="Families 57/38 glycoside transferase middle domain"/>
    <property type="match status" value="1"/>
</dbReference>
<dbReference type="InterPro" id="IPR000602">
    <property type="entry name" value="Glyco_hydro_38_N"/>
</dbReference>
<dbReference type="GO" id="GO:0006013">
    <property type="term" value="P:mannose metabolic process"/>
    <property type="evidence" value="ECO:0007669"/>
    <property type="project" value="InterPro"/>
</dbReference>
<dbReference type="InterPro" id="IPR027291">
    <property type="entry name" value="Glyco_hydro_38_N_sf"/>
</dbReference>
<dbReference type="InterPro" id="IPR011013">
    <property type="entry name" value="Gal_mutarotase_sf_dom"/>
</dbReference>
<dbReference type="SUPFAM" id="SSF74650">
    <property type="entry name" value="Galactose mutarotase-like"/>
    <property type="match status" value="1"/>
</dbReference>
<dbReference type="PANTHER" id="PTHR11607:SF3">
    <property type="entry name" value="LYSOSOMAL ALPHA-MANNOSIDASE"/>
    <property type="match status" value="1"/>
</dbReference>
<dbReference type="Proteomes" id="UP000325440">
    <property type="component" value="Unassembled WGS sequence"/>
</dbReference>
<keyword evidence="8" id="KW-0325">Glycoprotein</keyword>
<dbReference type="Gene3D" id="2.60.40.1360">
    <property type="match status" value="1"/>
</dbReference>
<dbReference type="Gene3D" id="3.20.110.10">
    <property type="entry name" value="Glycoside hydrolase 38, N terminal domain"/>
    <property type="match status" value="1"/>
</dbReference>
<dbReference type="InterPro" id="IPR011330">
    <property type="entry name" value="Glyco_hydro/deAcase_b/a-brl"/>
</dbReference>
<dbReference type="GO" id="GO:0030246">
    <property type="term" value="F:carbohydrate binding"/>
    <property type="evidence" value="ECO:0007669"/>
    <property type="project" value="InterPro"/>
</dbReference>
<comment type="similarity">
    <text evidence="2 10">Belongs to the glycosyl hydrolase 38 family.</text>
</comment>
<name>A0A5E4MQY5_9HEMI</name>
<dbReference type="EC" id="3.2.1.-" evidence="10"/>
<dbReference type="GO" id="GO:0005764">
    <property type="term" value="C:lysosome"/>
    <property type="evidence" value="ECO:0007669"/>
    <property type="project" value="TreeGrafter"/>
</dbReference>
<keyword evidence="4 10" id="KW-0479">Metal-binding</keyword>
<evidence type="ECO:0000256" key="10">
    <source>
        <dbReference type="RuleBase" id="RU361199"/>
    </source>
</evidence>
<dbReference type="SMART" id="SM00872">
    <property type="entry name" value="Alpha-mann_mid"/>
    <property type="match status" value="1"/>
</dbReference>
<dbReference type="GO" id="GO:0004559">
    <property type="term" value="F:alpha-mannosidase activity"/>
    <property type="evidence" value="ECO:0007669"/>
    <property type="project" value="UniProtKB-EC"/>
</dbReference>
<dbReference type="InterPro" id="IPR041147">
    <property type="entry name" value="GH38_C"/>
</dbReference>
<dbReference type="Pfam" id="PF01074">
    <property type="entry name" value="Glyco_hydro_38N"/>
    <property type="match status" value="1"/>
</dbReference>
<dbReference type="OrthoDB" id="2016903at2759"/>
<dbReference type="FunFam" id="3.20.110.10:FF:000001">
    <property type="entry name" value="Alpha-mannosidase"/>
    <property type="match status" value="1"/>
</dbReference>
<dbReference type="Pfam" id="PF07748">
    <property type="entry name" value="Glyco_hydro_38C"/>
    <property type="match status" value="1"/>
</dbReference>
<dbReference type="Gene3D" id="2.60.40.1180">
    <property type="entry name" value="Golgi alpha-mannosidase II"/>
    <property type="match status" value="1"/>
</dbReference>
<dbReference type="InterPro" id="IPR011682">
    <property type="entry name" value="Glyco_hydro_38_C"/>
</dbReference>
<protein>
    <recommendedName>
        <fullName evidence="3 10">Alpha-mannosidase</fullName>
        <ecNumber evidence="10">3.2.1.-</ecNumber>
    </recommendedName>
</protein>
<dbReference type="Pfam" id="PF09261">
    <property type="entry name" value="Alpha-mann_mid"/>
    <property type="match status" value="1"/>
</dbReference>
<dbReference type="Gene3D" id="1.20.1270.50">
    <property type="entry name" value="Glycoside hydrolase family 38, central domain"/>
    <property type="match status" value="2"/>
</dbReference>
<keyword evidence="7" id="KW-1015">Disulfide bond</keyword>
<gene>
    <name evidence="12" type="ORF">CINCED_3A021616</name>
</gene>
<dbReference type="InterPro" id="IPR037094">
    <property type="entry name" value="Glyco_hydro_38_cen_sf"/>
</dbReference>
<evidence type="ECO:0000256" key="6">
    <source>
        <dbReference type="ARBA" id="ARBA00022833"/>
    </source>
</evidence>
<sequence>MIALPVGMAVRTSFTDRRSSSRVVAVPRRYRSAAVVPVAVVFAVLCAALSAAAANKCAPKSCNAIDPNKLNVHLIAHTHDDVGWLKTVDQYYYGSNKAHAPFGVQYILDSVVSELLKNKIRKFVFVETAFLWRWWEEQDDWNRDNLKKLIDEGRLQLLHGGWVMSDEAVPHYSTLIDQMTLGLKFLNDTFGECARPRVAWQIDPFGHSSEVAAEFAQMGFDGLVLGRIDYEDIALRKSQKTMEMVWRPDVNKGQDGELFTSVLYNLYVAPEGFCFDAFCNDDPILDNPKLHGYNVDAKVENFANHALRYASTFKTNNIMMTMGGDFSYSVASSWFRNMDKLIKHVNKLKPELNVLYSTPECYLSALQQNSENVTWPLKDTDDFFPYAHDEHSYWTGYFTSRSNLKYMICKANNLLQAVKQIGSTLGERLAENVRALAIAVAQSQHHDSITGTEKQHVSDDYAQYLDEGITGTQQVLTAAYRKWLGNDFPEQTYCKLLNISECDVSENSAKFVITLYNPLSHAVTTPVRIPVKYADYKVTGPNGSNVQYELVFLPEQIFRLGGRSSNATHELLFIASEVSPMGLVNYHVERLNELEPPARPTPHNSTDEVIIDNGKLKVGFNGTSGLVQWIEKNGTRLPLQQNFFYYEAMKGYNFNADNRASGAYIFRPTENRPTAISEKINLTIYRGKNVHEVHQSFSSWLSQVVRIYDQQESVEFEWLVGPIPIVEWVGKEVITKYTTKISSNGTFYTDSNGRRWMKRKLNQRSSWNLTLTEPIASNYYPITSSIAIRDSVNQATVVTDRPQGGTSIEDGTLELMLHRRLLYDDSQGVSEPLDENQYGEGMVTRGKHILHFTVLDVAAQAHRLSALHTVMQPVVTLASTHVGGAEWASKFRATYNLLNVSLPLNVHILTLEHWRKNEILLRVEHIFEKDEDRFLSLPETVHVKELFLHMNVTGYKELTLSANLAKKDLDRYQWNHDGSKPQSVAAEETPVDDLLRPMAIKTYLLTVNSPNVV</sequence>
<comment type="catalytic activity">
    <reaction evidence="1">
        <text>Hydrolysis of terminal, non-reducing alpha-D-mannose residues in alpha-D-mannosides.</text>
        <dbReference type="EC" id="3.2.1.24"/>
    </reaction>
</comment>
<evidence type="ECO:0000313" key="12">
    <source>
        <dbReference type="EMBL" id="VVC34088.1"/>
    </source>
</evidence>
<dbReference type="InterPro" id="IPR013780">
    <property type="entry name" value="Glyco_hydro_b"/>
</dbReference>
<dbReference type="Pfam" id="PF17677">
    <property type="entry name" value="Glyco_hydro38C2"/>
    <property type="match status" value="1"/>
</dbReference>
<dbReference type="InterPro" id="IPR028995">
    <property type="entry name" value="Glyco_hydro_57/38_cen_sf"/>
</dbReference>
<evidence type="ECO:0000256" key="2">
    <source>
        <dbReference type="ARBA" id="ARBA00009792"/>
    </source>
</evidence>
<evidence type="ECO:0000256" key="9">
    <source>
        <dbReference type="ARBA" id="ARBA00023295"/>
    </source>
</evidence>
<comment type="cofactor">
    <cofactor evidence="10">
        <name>Zn(2+)</name>
        <dbReference type="ChEBI" id="CHEBI:29105"/>
    </cofactor>
    <text evidence="10">Binds 1 zinc ion per subunit.</text>
</comment>
<accession>A0A5E4MQY5</accession>
<dbReference type="AlphaFoldDB" id="A0A5E4MQY5"/>
<keyword evidence="6 10" id="KW-0862">Zinc</keyword>
<reference evidence="12 13" key="1">
    <citation type="submission" date="2019-08" db="EMBL/GenBank/DDBJ databases">
        <authorList>
            <person name="Alioto T."/>
            <person name="Alioto T."/>
            <person name="Gomez Garrido J."/>
        </authorList>
    </citation>
    <scope>NUCLEOTIDE SEQUENCE [LARGE SCALE GENOMIC DNA]</scope>
</reference>
<evidence type="ECO:0000313" key="13">
    <source>
        <dbReference type="Proteomes" id="UP000325440"/>
    </source>
</evidence>
<dbReference type="SUPFAM" id="SSF88713">
    <property type="entry name" value="Glycoside hydrolase/deacetylase"/>
    <property type="match status" value="1"/>
</dbReference>
<dbReference type="FunFam" id="2.70.98.30:FF:000003">
    <property type="entry name" value="Alpha-mannosidase"/>
    <property type="match status" value="1"/>
</dbReference>
<evidence type="ECO:0000256" key="3">
    <source>
        <dbReference type="ARBA" id="ARBA00012752"/>
    </source>
</evidence>
<evidence type="ECO:0000256" key="8">
    <source>
        <dbReference type="ARBA" id="ARBA00023180"/>
    </source>
</evidence>
<evidence type="ECO:0000256" key="5">
    <source>
        <dbReference type="ARBA" id="ARBA00022801"/>
    </source>
</evidence>
<evidence type="ECO:0000256" key="7">
    <source>
        <dbReference type="ARBA" id="ARBA00023157"/>
    </source>
</evidence>
<dbReference type="EMBL" id="CABPRJ010000982">
    <property type="protein sequence ID" value="VVC34088.1"/>
    <property type="molecule type" value="Genomic_DNA"/>
</dbReference>
<dbReference type="InterPro" id="IPR015341">
    <property type="entry name" value="Glyco_hydro_38_cen"/>
</dbReference>
<dbReference type="CDD" id="cd10810">
    <property type="entry name" value="GH38N_AMII_LAM_like"/>
    <property type="match status" value="1"/>
</dbReference>
<organism evidence="12 13">
    <name type="scientific">Cinara cedri</name>
    <dbReference type="NCBI Taxonomy" id="506608"/>
    <lineage>
        <taxon>Eukaryota</taxon>
        <taxon>Metazoa</taxon>
        <taxon>Ecdysozoa</taxon>
        <taxon>Arthropoda</taxon>
        <taxon>Hexapoda</taxon>
        <taxon>Insecta</taxon>
        <taxon>Pterygota</taxon>
        <taxon>Neoptera</taxon>
        <taxon>Paraneoptera</taxon>
        <taxon>Hemiptera</taxon>
        <taxon>Sternorrhyncha</taxon>
        <taxon>Aphidomorpha</taxon>
        <taxon>Aphidoidea</taxon>
        <taxon>Aphididae</taxon>
        <taxon>Lachninae</taxon>
        <taxon>Cinara</taxon>
    </lineage>
</organism>
<dbReference type="FunFam" id="1.20.1270.50:FF:000003">
    <property type="entry name" value="Alpha-mannosidase"/>
    <property type="match status" value="1"/>
</dbReference>
<evidence type="ECO:0000259" key="11">
    <source>
        <dbReference type="SMART" id="SM00872"/>
    </source>
</evidence>
<evidence type="ECO:0000256" key="4">
    <source>
        <dbReference type="ARBA" id="ARBA00022723"/>
    </source>
</evidence>
<dbReference type="FunFam" id="1.20.1270.50:FF:000002">
    <property type="entry name" value="Alpha-mannosidase"/>
    <property type="match status" value="1"/>
</dbReference>
<dbReference type="Gene3D" id="2.70.98.30">
    <property type="entry name" value="Golgi alpha-mannosidase II, domain 4"/>
    <property type="match status" value="1"/>
</dbReference>
<dbReference type="PANTHER" id="PTHR11607">
    <property type="entry name" value="ALPHA-MANNOSIDASE"/>
    <property type="match status" value="1"/>
</dbReference>
<proteinExistence type="inferred from homology"/>
<keyword evidence="13" id="KW-1185">Reference proteome</keyword>